<dbReference type="Gene3D" id="2.40.128.140">
    <property type="entry name" value="Outer membrane protein"/>
    <property type="match status" value="1"/>
</dbReference>
<dbReference type="InterPro" id="IPR037107">
    <property type="entry name" value="Put_OMP_sf"/>
</dbReference>
<accession>A0ABQ3E644</accession>
<dbReference type="Proteomes" id="UP000646745">
    <property type="component" value="Unassembled WGS sequence"/>
</dbReference>
<feature type="signal peptide" evidence="1">
    <location>
        <begin position="1"/>
        <end position="24"/>
    </location>
</feature>
<evidence type="ECO:0000256" key="1">
    <source>
        <dbReference type="SAM" id="SignalP"/>
    </source>
</evidence>
<dbReference type="RefSeq" id="WP_229809125.1">
    <property type="nucleotide sequence ID" value="NZ_BMZI01000006.1"/>
</dbReference>
<evidence type="ECO:0000313" key="3">
    <source>
        <dbReference type="Proteomes" id="UP000646745"/>
    </source>
</evidence>
<organism evidence="2 3">
    <name type="scientific">Salinicola rhizosphaerae</name>
    <dbReference type="NCBI Taxonomy" id="1443141"/>
    <lineage>
        <taxon>Bacteria</taxon>
        <taxon>Pseudomonadati</taxon>
        <taxon>Pseudomonadota</taxon>
        <taxon>Gammaproteobacteria</taxon>
        <taxon>Oceanospirillales</taxon>
        <taxon>Halomonadaceae</taxon>
        <taxon>Salinicola</taxon>
    </lineage>
</organism>
<comment type="caution">
    <text evidence="2">The sequence shown here is derived from an EMBL/GenBank/DDBJ whole genome shotgun (WGS) entry which is preliminary data.</text>
</comment>
<gene>
    <name evidence="2" type="ORF">GCM10009038_28030</name>
</gene>
<dbReference type="InterPro" id="IPR018707">
    <property type="entry name" value="LpxR"/>
</dbReference>
<name>A0ABQ3E644_9GAMM</name>
<keyword evidence="1" id="KW-0732">Signal</keyword>
<protein>
    <submittedName>
        <fullName evidence="2">Membrane protein</fullName>
    </submittedName>
</protein>
<feature type="chain" id="PRO_5047008494" evidence="1">
    <location>
        <begin position="25"/>
        <end position="328"/>
    </location>
</feature>
<dbReference type="EMBL" id="BMZI01000006">
    <property type="protein sequence ID" value="GHB27749.1"/>
    <property type="molecule type" value="Genomic_DNA"/>
</dbReference>
<dbReference type="Pfam" id="PF09982">
    <property type="entry name" value="LpxR"/>
    <property type="match status" value="1"/>
</dbReference>
<sequence>MKGLILARSGVVMALTAISTSVWANGILTLKSENDLFASGGDGHYTNGVELDWSFEPSADHWTRALADRLPGWSASSLDGAAYRLGQQIYTPEDIDERRLIEDDRPYAGVLYAGLSLFDDERLPGWRRTTGLYLDVGLVGPGAGGHTVQNNFHHLIGSDEPEGWHNQLHNEPFANVAYETAWWKPGQIGALEAEYGPSVGVAVGNLYTYASSGLGLRVGQGLDKSFGIPAVAPAQGSRVFFTENSGFNWYLFANLEGRFIAHNMLLDGNTFEDSHSVDRRPWVGDGQLGAAFSWDRWQLTFSTVWRTHEFEEQDDSDQFGSITVSTWL</sequence>
<reference evidence="3" key="1">
    <citation type="journal article" date="2019" name="Int. J. Syst. Evol. Microbiol.">
        <title>The Global Catalogue of Microorganisms (GCM) 10K type strain sequencing project: providing services to taxonomists for standard genome sequencing and annotation.</title>
        <authorList>
            <consortium name="The Broad Institute Genomics Platform"/>
            <consortium name="The Broad Institute Genome Sequencing Center for Infectious Disease"/>
            <person name="Wu L."/>
            <person name="Ma J."/>
        </authorList>
    </citation>
    <scope>NUCLEOTIDE SEQUENCE [LARGE SCALE GENOMIC DNA]</scope>
    <source>
        <strain evidence="3">KCTC 32998</strain>
    </source>
</reference>
<proteinExistence type="predicted"/>
<evidence type="ECO:0000313" key="2">
    <source>
        <dbReference type="EMBL" id="GHB27749.1"/>
    </source>
</evidence>
<keyword evidence="3" id="KW-1185">Reference proteome</keyword>